<dbReference type="AlphaFoldDB" id="A0A222AHL9"/>
<name>A0A222AHL9_9CRYP</name>
<keyword evidence="1" id="KW-0812">Transmembrane</keyword>
<keyword evidence="2" id="KW-0934">Plastid</keyword>
<sequence length="144" mass="17047">MTNNLKFRILKKIYFLTAFFLFYVVIGTCIPIPLNLRSINKLEIESNLRSSNENDNKKDPYLIDKMLEDKINIDLVLHNMQSLRFQTNITQFNLNKEGKILGYKPYNLKVINYSLEVPINNLIKKDTLIVNNYSNIYWLNLKLK</sequence>
<feature type="transmembrane region" description="Helical" evidence="1">
    <location>
        <begin position="12"/>
        <end position="34"/>
    </location>
</feature>
<dbReference type="EMBL" id="KY856940">
    <property type="protein sequence ID" value="ASO75862.1"/>
    <property type="molecule type" value="Genomic_DNA"/>
</dbReference>
<organism evidence="2">
    <name type="scientific">Storeatula sp. CCMP1868</name>
    <dbReference type="NCBI Taxonomy" id="195070"/>
    <lineage>
        <taxon>Eukaryota</taxon>
        <taxon>Cryptophyceae</taxon>
        <taxon>Pyrenomonadales</taxon>
        <taxon>Pyrenomonadaceae</taxon>
        <taxon>Storeatula</taxon>
    </lineage>
</organism>
<geneLocation type="plastid" evidence="2"/>
<evidence type="ECO:0000256" key="1">
    <source>
        <dbReference type="SAM" id="Phobius"/>
    </source>
</evidence>
<reference evidence="2" key="1">
    <citation type="journal article" date="2017" name="Genome Biol. Evol.">
        <title>Evolutionary Dynamics of Cryptophyte Plastid Genomes.</title>
        <authorList>
            <person name="Kim J.I."/>
            <person name="Moore C.E."/>
            <person name="Archibald J.M."/>
            <person name="Bhattacharya D."/>
            <person name="Yi G."/>
            <person name="Yoon H.S."/>
            <person name="Shin W."/>
        </authorList>
    </citation>
    <scope>NUCLEOTIDE SEQUENCE</scope>
    <source>
        <strain evidence="2">CCMP1868</strain>
    </source>
</reference>
<proteinExistence type="predicted"/>
<keyword evidence="1" id="KW-0472">Membrane</keyword>
<keyword evidence="1" id="KW-1133">Transmembrane helix</keyword>
<gene>
    <name evidence="2" type="primary">orf142</name>
</gene>
<evidence type="ECO:0000313" key="2">
    <source>
        <dbReference type="EMBL" id="ASO75862.1"/>
    </source>
</evidence>
<accession>A0A222AHL9</accession>
<protein>
    <submittedName>
        <fullName evidence="2">Uncharacterized protein</fullName>
    </submittedName>
</protein>